<organism evidence="1 2">
    <name type="scientific">Mycolicibacterium chitae</name>
    <name type="common">Mycobacterium chitae</name>
    <dbReference type="NCBI Taxonomy" id="1792"/>
    <lineage>
        <taxon>Bacteria</taxon>
        <taxon>Bacillati</taxon>
        <taxon>Actinomycetota</taxon>
        <taxon>Actinomycetes</taxon>
        <taxon>Mycobacteriales</taxon>
        <taxon>Mycobacteriaceae</taxon>
        <taxon>Mycolicibacterium</taxon>
    </lineage>
</organism>
<accession>A0A3S5EIG4</accession>
<sequence length="60" mass="6815">MTTTPNDLPQRAEDALRLARLNLRTRFQKLASSTKSMDVETIEIFHDALDAARSANREAR</sequence>
<protein>
    <submittedName>
        <fullName evidence="1">Uncharacterized protein</fullName>
    </submittedName>
</protein>
<reference evidence="1 2" key="1">
    <citation type="submission" date="2018-12" db="EMBL/GenBank/DDBJ databases">
        <authorList>
            <consortium name="Pathogen Informatics"/>
        </authorList>
    </citation>
    <scope>NUCLEOTIDE SEQUENCE [LARGE SCALE GENOMIC DNA]</scope>
    <source>
        <strain evidence="1 2">NCTC10485</strain>
    </source>
</reference>
<dbReference type="Proteomes" id="UP000282551">
    <property type="component" value="Chromosome"/>
</dbReference>
<dbReference type="EMBL" id="LR134355">
    <property type="protein sequence ID" value="VEG48513.1"/>
    <property type="molecule type" value="Genomic_DNA"/>
</dbReference>
<evidence type="ECO:0000313" key="2">
    <source>
        <dbReference type="Proteomes" id="UP000282551"/>
    </source>
</evidence>
<name>A0A3S5EIG4_MYCCI</name>
<evidence type="ECO:0000313" key="1">
    <source>
        <dbReference type="EMBL" id="VEG48513.1"/>
    </source>
</evidence>
<proteinExistence type="predicted"/>
<dbReference type="AlphaFoldDB" id="A0A3S5EIG4"/>
<gene>
    <name evidence="1" type="ORF">NCTC10485_02811</name>
</gene>
<keyword evidence="2" id="KW-1185">Reference proteome</keyword>
<dbReference type="RefSeq" id="WP_163792163.1">
    <property type="nucleotide sequence ID" value="NZ_AP022604.1"/>
</dbReference>